<dbReference type="EMBL" id="JBHSED010000017">
    <property type="protein sequence ID" value="MFC4304067.1"/>
    <property type="molecule type" value="Genomic_DNA"/>
</dbReference>
<gene>
    <name evidence="1" type="ORF">ACFO1S_11535</name>
</gene>
<dbReference type="RefSeq" id="WP_204606317.1">
    <property type="nucleotide sequence ID" value="NZ_JBHSED010000017.1"/>
</dbReference>
<keyword evidence="1" id="KW-0378">Hydrolase</keyword>
<evidence type="ECO:0000313" key="1">
    <source>
        <dbReference type="EMBL" id="MFC4304067.1"/>
    </source>
</evidence>
<dbReference type="Pfam" id="PF06824">
    <property type="entry name" value="Glyco_hydro_125"/>
    <property type="match status" value="1"/>
</dbReference>
<sequence length="443" mass="50034">MNNLSREPSVDIPVLELPRAVVARLEETELALLRRPKLLRQFANCYPNTLQTTTKRMSDGTTFVITGDIPAMWLRDSVEQMFPYVELAGQDEELKGLIAGLIRRHVECILIDPYANAFNEEANGRHWDANDRCDIPVPDEVWERKYELDSLCFSVRLAYHYWKASGDAAFMDTSFSQAMRAIVRLFATEQRHDEASTYRFMRSCGPAMDTLANGVGTPTGYTGMIWSAFRPSDDACEYHYNIPGNMMAVVALGQMRELAVAYGESPEMLAEISRLELSVEEAIQRYGKVEHPEFGTIYAYETDGLGNYCLMDDAGTPGLLSIPYFGYASADDPVYLNTRRFALSGHNRFFFKGKFASGIGSPHTPDGYIWHMALSMQGLTSTDPAEMRLMLDWLESTDAETGFMHEGFHADDPHQYTRPWFAWSNSLFSQLVMRAIDEGIIAP</sequence>
<comment type="caution">
    <text evidence="1">The sequence shown here is derived from an EMBL/GenBank/DDBJ whole genome shotgun (WGS) entry which is preliminary data.</text>
</comment>
<evidence type="ECO:0000313" key="2">
    <source>
        <dbReference type="Proteomes" id="UP001595755"/>
    </source>
</evidence>
<dbReference type="PIRSF" id="PIRSF028846">
    <property type="entry name" value="UCP028846"/>
    <property type="match status" value="1"/>
</dbReference>
<dbReference type="InterPro" id="IPR008313">
    <property type="entry name" value="GH125"/>
</dbReference>
<name>A0ABV8SAS0_9BACL</name>
<organism evidence="1 2">
    <name type="scientific">Cohnella boryungensis</name>
    <dbReference type="NCBI Taxonomy" id="768479"/>
    <lineage>
        <taxon>Bacteria</taxon>
        <taxon>Bacillati</taxon>
        <taxon>Bacillota</taxon>
        <taxon>Bacilli</taxon>
        <taxon>Bacillales</taxon>
        <taxon>Paenibacillaceae</taxon>
        <taxon>Cohnella</taxon>
    </lineage>
</organism>
<dbReference type="InterPro" id="IPR008928">
    <property type="entry name" value="6-hairpin_glycosidase_sf"/>
</dbReference>
<dbReference type="PANTHER" id="PTHR31047:SF0">
    <property type="entry name" value="MEIOTICALLY UP-REGULATED GENE 157 PROTEIN"/>
    <property type="match status" value="1"/>
</dbReference>
<dbReference type="PANTHER" id="PTHR31047">
    <property type="entry name" value="MEIOTICALLY UP-REGULATED GENE 157 PROTEIN"/>
    <property type="match status" value="1"/>
</dbReference>
<dbReference type="Gene3D" id="1.50.10.10">
    <property type="match status" value="1"/>
</dbReference>
<reference evidence="2" key="1">
    <citation type="journal article" date="2019" name="Int. J. Syst. Evol. Microbiol.">
        <title>The Global Catalogue of Microorganisms (GCM) 10K type strain sequencing project: providing services to taxonomists for standard genome sequencing and annotation.</title>
        <authorList>
            <consortium name="The Broad Institute Genomics Platform"/>
            <consortium name="The Broad Institute Genome Sequencing Center for Infectious Disease"/>
            <person name="Wu L."/>
            <person name="Ma J."/>
        </authorList>
    </citation>
    <scope>NUCLEOTIDE SEQUENCE [LARGE SCALE GENOMIC DNA]</scope>
    <source>
        <strain evidence="2">CGMCC 4.1641</strain>
    </source>
</reference>
<proteinExistence type="predicted"/>
<dbReference type="GO" id="GO:0016787">
    <property type="term" value="F:hydrolase activity"/>
    <property type="evidence" value="ECO:0007669"/>
    <property type="project" value="UniProtKB-KW"/>
</dbReference>
<accession>A0ABV8SAS0</accession>
<dbReference type="InterPro" id="IPR012341">
    <property type="entry name" value="6hp_glycosidase-like_sf"/>
</dbReference>
<dbReference type="SUPFAM" id="SSF48208">
    <property type="entry name" value="Six-hairpin glycosidases"/>
    <property type="match status" value="1"/>
</dbReference>
<protein>
    <submittedName>
        <fullName evidence="1">Glycoside hydrolase family 125 protein</fullName>
    </submittedName>
</protein>
<dbReference type="SMART" id="SM01149">
    <property type="entry name" value="DUF1237"/>
    <property type="match status" value="1"/>
</dbReference>
<dbReference type="Proteomes" id="UP001595755">
    <property type="component" value="Unassembled WGS sequence"/>
</dbReference>
<keyword evidence="2" id="KW-1185">Reference proteome</keyword>